<dbReference type="EMBL" id="JACHEN010000022">
    <property type="protein sequence ID" value="MBB6217296.1"/>
    <property type="molecule type" value="Genomic_DNA"/>
</dbReference>
<dbReference type="RefSeq" id="WP_207727058.1">
    <property type="nucleotide sequence ID" value="NZ_JACHEN010000022.1"/>
</dbReference>
<evidence type="ECO:0000256" key="4">
    <source>
        <dbReference type="PROSITE-ProRule" id="PRU01161"/>
    </source>
</evidence>
<feature type="domain" description="PNPLA" evidence="5">
    <location>
        <begin position="15"/>
        <end position="181"/>
    </location>
</feature>
<dbReference type="InterPro" id="IPR037483">
    <property type="entry name" value="YjjU-like"/>
</dbReference>
<dbReference type="Proteomes" id="UP000579281">
    <property type="component" value="Unassembled WGS sequence"/>
</dbReference>
<organism evidence="6 7">
    <name type="scientific">Anaerosolibacter carboniphilus</name>
    <dbReference type="NCBI Taxonomy" id="1417629"/>
    <lineage>
        <taxon>Bacteria</taxon>
        <taxon>Bacillati</taxon>
        <taxon>Bacillota</taxon>
        <taxon>Clostridia</taxon>
        <taxon>Peptostreptococcales</taxon>
        <taxon>Thermotaleaceae</taxon>
        <taxon>Anaerosolibacter</taxon>
    </lineage>
</organism>
<dbReference type="InterPro" id="IPR016035">
    <property type="entry name" value="Acyl_Trfase/lysoPLipase"/>
</dbReference>
<dbReference type="PROSITE" id="PS51635">
    <property type="entry name" value="PNPLA"/>
    <property type="match status" value="1"/>
</dbReference>
<dbReference type="GO" id="GO:0016787">
    <property type="term" value="F:hydrolase activity"/>
    <property type="evidence" value="ECO:0007669"/>
    <property type="project" value="UniProtKB-UniRule"/>
</dbReference>
<accession>A0A841KUI4</accession>
<feature type="short sequence motif" description="DGA/G" evidence="4">
    <location>
        <begin position="168"/>
        <end position="170"/>
    </location>
</feature>
<dbReference type="InterPro" id="IPR002641">
    <property type="entry name" value="PNPLA_dom"/>
</dbReference>
<sequence length="210" mass="24057">MDKETVFDNRGYNALVVEGGAMRGIFSTGVLDAFLENGFNPFDICIGVSAGATNIASYLAEMYQRNYKVYTDYSIRPDFINWIKFMKGGHLVDLDWLWDATIREIRLDLERIFSTKKQFFVGVTEVKTGKAVYLKPDKNNLEEIMKASSSIPVFYRNFLRINNIDFADGGLADPIPVMEAYKRNAKNIMVIRSRPYDYTMKSNSNNFLSK</sequence>
<protein>
    <submittedName>
        <fullName evidence="6">Putative patatin/cPLA2 family phospholipase</fullName>
    </submittedName>
</protein>
<dbReference type="PANTHER" id="PTHR14226:SF25">
    <property type="entry name" value="PHOSPHOESTERASE"/>
    <property type="match status" value="1"/>
</dbReference>
<gene>
    <name evidence="6" type="ORF">HNQ80_003415</name>
</gene>
<evidence type="ECO:0000256" key="1">
    <source>
        <dbReference type="ARBA" id="ARBA00022801"/>
    </source>
</evidence>
<feature type="active site" description="Proton acceptor" evidence="4">
    <location>
        <position position="168"/>
    </location>
</feature>
<evidence type="ECO:0000256" key="2">
    <source>
        <dbReference type="ARBA" id="ARBA00022963"/>
    </source>
</evidence>
<comment type="caution">
    <text evidence="4">Lacks conserved residue(s) required for the propagation of feature annotation.</text>
</comment>
<dbReference type="Gene3D" id="3.40.1090.10">
    <property type="entry name" value="Cytosolic phospholipase A2 catalytic domain"/>
    <property type="match status" value="2"/>
</dbReference>
<dbReference type="GO" id="GO:0016042">
    <property type="term" value="P:lipid catabolic process"/>
    <property type="evidence" value="ECO:0007669"/>
    <property type="project" value="UniProtKB-UniRule"/>
</dbReference>
<keyword evidence="2 4" id="KW-0442">Lipid degradation</keyword>
<dbReference type="PANTHER" id="PTHR14226">
    <property type="entry name" value="NEUROPATHY TARGET ESTERASE/SWISS CHEESE D.MELANOGASTER"/>
    <property type="match status" value="1"/>
</dbReference>
<keyword evidence="1 4" id="KW-0378">Hydrolase</keyword>
<dbReference type="CDD" id="cd07208">
    <property type="entry name" value="Pat_hypo_Ecoli_yjju_like"/>
    <property type="match status" value="1"/>
</dbReference>
<evidence type="ECO:0000313" key="6">
    <source>
        <dbReference type="EMBL" id="MBB6217296.1"/>
    </source>
</evidence>
<evidence type="ECO:0000256" key="3">
    <source>
        <dbReference type="ARBA" id="ARBA00023098"/>
    </source>
</evidence>
<evidence type="ECO:0000259" key="5">
    <source>
        <dbReference type="PROSITE" id="PS51635"/>
    </source>
</evidence>
<dbReference type="Pfam" id="PF01734">
    <property type="entry name" value="Patatin"/>
    <property type="match status" value="1"/>
</dbReference>
<keyword evidence="7" id="KW-1185">Reference proteome</keyword>
<feature type="short sequence motif" description="GXSXG" evidence="4">
    <location>
        <begin position="47"/>
        <end position="51"/>
    </location>
</feature>
<dbReference type="SUPFAM" id="SSF52151">
    <property type="entry name" value="FabD/lysophospholipase-like"/>
    <property type="match status" value="1"/>
</dbReference>
<dbReference type="AlphaFoldDB" id="A0A841KUI4"/>
<keyword evidence="3 4" id="KW-0443">Lipid metabolism</keyword>
<dbReference type="InterPro" id="IPR050301">
    <property type="entry name" value="NTE"/>
</dbReference>
<feature type="active site" description="Nucleophile" evidence="4">
    <location>
        <position position="49"/>
    </location>
</feature>
<reference evidence="6 7" key="1">
    <citation type="submission" date="2020-08" db="EMBL/GenBank/DDBJ databases">
        <title>Genomic Encyclopedia of Type Strains, Phase IV (KMG-IV): sequencing the most valuable type-strain genomes for metagenomic binning, comparative biology and taxonomic classification.</title>
        <authorList>
            <person name="Goeker M."/>
        </authorList>
    </citation>
    <scope>NUCLEOTIDE SEQUENCE [LARGE SCALE GENOMIC DNA]</scope>
    <source>
        <strain evidence="6 7">DSM 103526</strain>
    </source>
</reference>
<evidence type="ECO:0000313" key="7">
    <source>
        <dbReference type="Proteomes" id="UP000579281"/>
    </source>
</evidence>
<proteinExistence type="predicted"/>
<name>A0A841KUI4_9FIRM</name>
<comment type="caution">
    <text evidence="6">The sequence shown here is derived from an EMBL/GenBank/DDBJ whole genome shotgun (WGS) entry which is preliminary data.</text>
</comment>